<feature type="compositionally biased region" description="Low complexity" evidence="2">
    <location>
        <begin position="255"/>
        <end position="273"/>
    </location>
</feature>
<evidence type="ECO:0000313" key="5">
    <source>
        <dbReference type="Proteomes" id="UP001501867"/>
    </source>
</evidence>
<name>A0ABP3F343_9ACTN</name>
<feature type="coiled-coil region" evidence="1">
    <location>
        <begin position="107"/>
        <end position="134"/>
    </location>
</feature>
<proteinExistence type="predicted"/>
<feature type="domain" description="Ricin B lectin" evidence="3">
    <location>
        <begin position="513"/>
        <end position="645"/>
    </location>
</feature>
<dbReference type="EMBL" id="BAAABV010000018">
    <property type="protein sequence ID" value="GAA0297501.1"/>
    <property type="molecule type" value="Genomic_DNA"/>
</dbReference>
<reference evidence="5" key="1">
    <citation type="journal article" date="2019" name="Int. J. Syst. Evol. Microbiol.">
        <title>The Global Catalogue of Microorganisms (GCM) 10K type strain sequencing project: providing services to taxonomists for standard genome sequencing and annotation.</title>
        <authorList>
            <consortium name="The Broad Institute Genomics Platform"/>
            <consortium name="The Broad Institute Genome Sequencing Center for Infectious Disease"/>
            <person name="Wu L."/>
            <person name="Ma J."/>
        </authorList>
    </citation>
    <scope>NUCLEOTIDE SEQUENCE [LARGE SCALE GENOMIC DNA]</scope>
    <source>
        <strain evidence="5">JCM 4505</strain>
    </source>
</reference>
<evidence type="ECO:0000256" key="2">
    <source>
        <dbReference type="SAM" id="MobiDB-lite"/>
    </source>
</evidence>
<dbReference type="Gene3D" id="2.80.10.50">
    <property type="match status" value="1"/>
</dbReference>
<dbReference type="Pfam" id="PF00652">
    <property type="entry name" value="Ricin_B_lectin"/>
    <property type="match status" value="1"/>
</dbReference>
<keyword evidence="1" id="KW-0175">Coiled coil</keyword>
<dbReference type="SUPFAM" id="SSF50370">
    <property type="entry name" value="Ricin B-like lectins"/>
    <property type="match status" value="1"/>
</dbReference>
<dbReference type="SMART" id="SM00458">
    <property type="entry name" value="RICIN"/>
    <property type="match status" value="1"/>
</dbReference>
<dbReference type="RefSeq" id="WP_344161134.1">
    <property type="nucleotide sequence ID" value="NZ_BAAABV010000018.1"/>
</dbReference>
<evidence type="ECO:0000259" key="3">
    <source>
        <dbReference type="SMART" id="SM00458"/>
    </source>
</evidence>
<evidence type="ECO:0000256" key="1">
    <source>
        <dbReference type="SAM" id="Coils"/>
    </source>
</evidence>
<dbReference type="InterPro" id="IPR000772">
    <property type="entry name" value="Ricin_B_lectin"/>
</dbReference>
<accession>A0ABP3F343</accession>
<organism evidence="4 5">
    <name type="scientific">Streptomyces polychromogenes</name>
    <dbReference type="NCBI Taxonomy" id="67342"/>
    <lineage>
        <taxon>Bacteria</taxon>
        <taxon>Bacillati</taxon>
        <taxon>Actinomycetota</taxon>
        <taxon>Actinomycetes</taxon>
        <taxon>Kitasatosporales</taxon>
        <taxon>Streptomycetaceae</taxon>
        <taxon>Streptomyces</taxon>
    </lineage>
</organism>
<feature type="compositionally biased region" description="Pro residues" evidence="2">
    <location>
        <begin position="478"/>
        <end position="491"/>
    </location>
</feature>
<dbReference type="InterPro" id="IPR035992">
    <property type="entry name" value="Ricin_B-like_lectins"/>
</dbReference>
<feature type="compositionally biased region" description="Gly residues" evidence="2">
    <location>
        <begin position="293"/>
        <end position="316"/>
    </location>
</feature>
<feature type="compositionally biased region" description="Gly residues" evidence="2">
    <location>
        <begin position="231"/>
        <end position="245"/>
    </location>
</feature>
<gene>
    <name evidence="4" type="ORF">GCM10010302_40170</name>
</gene>
<keyword evidence="5" id="KW-1185">Reference proteome</keyword>
<feature type="region of interest" description="Disordered" evidence="2">
    <location>
        <begin position="213"/>
        <end position="391"/>
    </location>
</feature>
<sequence>MTKAGRPQGDLRGATGAANELARFLRDLTDGMSLRALAERYPGGRTLWGDYRSGAQLVPLSRLNAVIKDRVPDARGRQVMLAKARALHDAALTAEAERPAVGLDEALERAKRDIAEMGRLIKALLARIDALEGEAAEQSAGAVRTEVSGRPVETIAAQLDVLRQHVAEARRVRDLTLEAYGAAQSREAGGEEGPGAGGGELVGSLAALHDTATRHQHALRGWATDTPPPAGGAGAGGAEAGGAGGVREDGRGADAADGAAGARGEGSADPDGAGSAGGARGSGGTDAASGAAGARGEGGADPDGTVGAGGARGSGGTDAADGAARGSGGADAAGGAGGVPEEGSERGGTGVAGGPDSGGAIVVPGVPSGADSAGAEVDPVGHVPGREDDRRRGLRVPAGVGLVVLVAACVFGGMAIAKYQTGSGERGPEARLDTPATPGTGPASPAPAIDVPVPGSSGPSSEPSPDPSSAEPAEQEPEPAPKPEPPSPRPVVTPKEQAPAPKPAPAPAPVVGGGLRTWMNAGTQMCLEIRRSAGEDGATANQWTCNNSSSQKWTTTNPGGWTTLVHMDSRKCLEIRADSVEDGASANQWTCNGSPTQNWRWQAQPGGGWSLVNANSGKCLSIRGQGDGALAVQQPCDGSPLQTWN</sequence>
<feature type="compositionally biased region" description="Gly residues" evidence="2">
    <location>
        <begin position="325"/>
        <end position="357"/>
    </location>
</feature>
<dbReference type="PROSITE" id="PS50231">
    <property type="entry name" value="RICIN_B_LECTIN"/>
    <property type="match status" value="1"/>
</dbReference>
<dbReference type="CDD" id="cd00161">
    <property type="entry name" value="beta-trefoil_Ricin-like"/>
    <property type="match status" value="1"/>
</dbReference>
<comment type="caution">
    <text evidence="4">The sequence shown here is derived from an EMBL/GenBank/DDBJ whole genome shotgun (WGS) entry which is preliminary data.</text>
</comment>
<feature type="compositionally biased region" description="Low complexity" evidence="2">
    <location>
        <begin position="434"/>
        <end position="472"/>
    </location>
</feature>
<evidence type="ECO:0000313" key="4">
    <source>
        <dbReference type="EMBL" id="GAA0297501.1"/>
    </source>
</evidence>
<feature type="region of interest" description="Disordered" evidence="2">
    <location>
        <begin position="421"/>
        <end position="511"/>
    </location>
</feature>
<feature type="compositionally biased region" description="Gly residues" evidence="2">
    <location>
        <begin position="274"/>
        <end position="284"/>
    </location>
</feature>
<protein>
    <recommendedName>
        <fullName evidence="3">Ricin B lectin domain-containing protein</fullName>
    </recommendedName>
</protein>
<dbReference type="Proteomes" id="UP001501867">
    <property type="component" value="Unassembled WGS sequence"/>
</dbReference>